<comment type="caution">
    <text evidence="2">The sequence shown here is derived from an EMBL/GenBank/DDBJ whole genome shotgun (WGS) entry which is preliminary data.</text>
</comment>
<evidence type="ECO:0000313" key="2">
    <source>
        <dbReference type="EMBL" id="KAJ1140287.1"/>
    </source>
</evidence>
<evidence type="ECO:0000313" key="3">
    <source>
        <dbReference type="Proteomes" id="UP001066276"/>
    </source>
</evidence>
<feature type="compositionally biased region" description="Basic and acidic residues" evidence="1">
    <location>
        <begin position="24"/>
        <end position="33"/>
    </location>
</feature>
<keyword evidence="3" id="KW-1185">Reference proteome</keyword>
<protein>
    <submittedName>
        <fullName evidence="2">Uncharacterized protein</fullName>
    </submittedName>
</protein>
<dbReference type="EMBL" id="JANPWB010000010">
    <property type="protein sequence ID" value="KAJ1140287.1"/>
    <property type="molecule type" value="Genomic_DNA"/>
</dbReference>
<dbReference type="Proteomes" id="UP001066276">
    <property type="component" value="Chromosome 6"/>
</dbReference>
<proteinExistence type="predicted"/>
<reference evidence="2" key="1">
    <citation type="journal article" date="2022" name="bioRxiv">
        <title>Sequencing and chromosome-scale assembly of the giantPleurodeles waltlgenome.</title>
        <authorList>
            <person name="Brown T."/>
            <person name="Elewa A."/>
            <person name="Iarovenko S."/>
            <person name="Subramanian E."/>
            <person name="Araus A.J."/>
            <person name="Petzold A."/>
            <person name="Susuki M."/>
            <person name="Suzuki K.-i.T."/>
            <person name="Hayashi T."/>
            <person name="Toyoda A."/>
            <person name="Oliveira C."/>
            <person name="Osipova E."/>
            <person name="Leigh N.D."/>
            <person name="Simon A."/>
            <person name="Yun M.H."/>
        </authorList>
    </citation>
    <scope>NUCLEOTIDE SEQUENCE</scope>
    <source>
        <strain evidence="2">20211129_DDA</strain>
        <tissue evidence="2">Liver</tissue>
    </source>
</reference>
<accession>A0AAV7QLC3</accession>
<gene>
    <name evidence="2" type="ORF">NDU88_006644</name>
</gene>
<sequence length="71" mass="8123">MFLTLRKMCGENRSPIPGFRPRCSGKDDVRTEKGGTAGTAAREMDRGPCCDPTRQRRRDVRRNIGILEEHY</sequence>
<name>A0AAV7QLC3_PLEWA</name>
<organism evidence="2 3">
    <name type="scientific">Pleurodeles waltl</name>
    <name type="common">Iberian ribbed newt</name>
    <dbReference type="NCBI Taxonomy" id="8319"/>
    <lineage>
        <taxon>Eukaryota</taxon>
        <taxon>Metazoa</taxon>
        <taxon>Chordata</taxon>
        <taxon>Craniata</taxon>
        <taxon>Vertebrata</taxon>
        <taxon>Euteleostomi</taxon>
        <taxon>Amphibia</taxon>
        <taxon>Batrachia</taxon>
        <taxon>Caudata</taxon>
        <taxon>Salamandroidea</taxon>
        <taxon>Salamandridae</taxon>
        <taxon>Pleurodelinae</taxon>
        <taxon>Pleurodeles</taxon>
    </lineage>
</organism>
<dbReference type="AlphaFoldDB" id="A0AAV7QLC3"/>
<feature type="region of interest" description="Disordered" evidence="1">
    <location>
        <begin position="16"/>
        <end position="54"/>
    </location>
</feature>
<evidence type="ECO:0000256" key="1">
    <source>
        <dbReference type="SAM" id="MobiDB-lite"/>
    </source>
</evidence>